<dbReference type="Pfam" id="PF03798">
    <property type="entry name" value="TRAM_LAG1_CLN8"/>
    <property type="match status" value="1"/>
</dbReference>
<feature type="transmembrane region" description="Helical" evidence="6">
    <location>
        <begin position="75"/>
        <end position="95"/>
    </location>
</feature>
<protein>
    <recommendedName>
        <fullName evidence="7">TLC domain-containing protein</fullName>
    </recommendedName>
</protein>
<keyword evidence="2 5" id="KW-0812">Transmembrane</keyword>
<dbReference type="GO" id="GO:0016020">
    <property type="term" value="C:membrane"/>
    <property type="evidence" value="ECO:0007669"/>
    <property type="project" value="UniProtKB-SubCell"/>
</dbReference>
<evidence type="ECO:0000256" key="2">
    <source>
        <dbReference type="ARBA" id="ARBA00022692"/>
    </source>
</evidence>
<sequence>MLDPLGPPPQWLQDLVQPLAEKLSLHSIVPHVHEILLSFVFYQLLQSVVSPWLSTRLFPKFYPNFPARTKLNWDIHVVSLVQSSLINILALYVMFMDNERKNMTSGERVYGYLGSSGLIQGMATGYFIWDLIVSTVHIKIFGIGLWFHAISALWVFSLGFRPFVNYYGPTFILYELSSPFLNFHWFFDKVNMTGGRAQWYNGMMLLAVFFSCRLVWGTWQSVRVFLDIFGAYTQSNGAASQLEPFDINSMIFKDTGSCVDEVCSKATAEVSRFAQYNAGGIPFWLVLTYLGSNLILNSLNFYWFYKMIDTVLKRFRTPAAKDKKLEAKAEKLDAQEIVIEAAAKLEEENFFINGSADAGEPKVPIAVVSGSTTATGARRRKA</sequence>
<feature type="domain" description="TLC" evidence="7">
    <location>
        <begin position="68"/>
        <end position="316"/>
    </location>
</feature>
<keyword evidence="9" id="KW-1185">Reference proteome</keyword>
<dbReference type="InterPro" id="IPR006634">
    <property type="entry name" value="TLC-dom"/>
</dbReference>
<feature type="transmembrane region" description="Helical" evidence="6">
    <location>
        <begin position="110"/>
        <end position="129"/>
    </location>
</feature>
<dbReference type="InterPro" id="IPR050846">
    <property type="entry name" value="TLCD"/>
</dbReference>
<feature type="transmembrane region" description="Helical" evidence="6">
    <location>
        <begin position="199"/>
        <end position="219"/>
    </location>
</feature>
<dbReference type="AlphaFoldDB" id="A0A2B7XP15"/>
<reference evidence="8 9" key="1">
    <citation type="submission" date="2017-10" db="EMBL/GenBank/DDBJ databases">
        <title>Comparative genomics in systemic dimorphic fungi from Ajellomycetaceae.</title>
        <authorList>
            <person name="Munoz J.F."/>
            <person name="Mcewen J.G."/>
            <person name="Clay O.K."/>
            <person name="Cuomo C.A."/>
        </authorList>
    </citation>
    <scope>NUCLEOTIDE SEQUENCE [LARGE SCALE GENOMIC DNA]</scope>
    <source>
        <strain evidence="8 9">UAMH7299</strain>
    </source>
</reference>
<dbReference type="GO" id="GO:0005783">
    <property type="term" value="C:endoplasmic reticulum"/>
    <property type="evidence" value="ECO:0007669"/>
    <property type="project" value="TreeGrafter"/>
</dbReference>
<evidence type="ECO:0000256" key="3">
    <source>
        <dbReference type="ARBA" id="ARBA00022989"/>
    </source>
</evidence>
<name>A0A2B7XP15_POLH7</name>
<dbReference type="STRING" id="1447883.A0A2B7XP15"/>
<dbReference type="PROSITE" id="PS50922">
    <property type="entry name" value="TLC"/>
    <property type="match status" value="1"/>
</dbReference>
<dbReference type="GO" id="GO:0055088">
    <property type="term" value="P:lipid homeostasis"/>
    <property type="evidence" value="ECO:0007669"/>
    <property type="project" value="TreeGrafter"/>
</dbReference>
<feature type="transmembrane region" description="Helical" evidence="6">
    <location>
        <begin position="141"/>
        <end position="160"/>
    </location>
</feature>
<dbReference type="PANTHER" id="PTHR13439">
    <property type="entry name" value="CT120 PROTEIN"/>
    <property type="match status" value="1"/>
</dbReference>
<organism evidence="8 9">
    <name type="scientific">Polytolypa hystricis (strain UAMH7299)</name>
    <dbReference type="NCBI Taxonomy" id="1447883"/>
    <lineage>
        <taxon>Eukaryota</taxon>
        <taxon>Fungi</taxon>
        <taxon>Dikarya</taxon>
        <taxon>Ascomycota</taxon>
        <taxon>Pezizomycotina</taxon>
        <taxon>Eurotiomycetes</taxon>
        <taxon>Eurotiomycetidae</taxon>
        <taxon>Onygenales</taxon>
        <taxon>Onygenales incertae sedis</taxon>
        <taxon>Polytolypa</taxon>
    </lineage>
</organism>
<dbReference type="OrthoDB" id="10266980at2759"/>
<evidence type="ECO:0000313" key="9">
    <source>
        <dbReference type="Proteomes" id="UP000224634"/>
    </source>
</evidence>
<evidence type="ECO:0000256" key="5">
    <source>
        <dbReference type="PROSITE-ProRule" id="PRU00205"/>
    </source>
</evidence>
<dbReference type="SMART" id="SM00724">
    <property type="entry name" value="TLC"/>
    <property type="match status" value="1"/>
</dbReference>
<evidence type="ECO:0000313" key="8">
    <source>
        <dbReference type="EMBL" id="PGH10906.1"/>
    </source>
</evidence>
<comment type="caution">
    <text evidence="8">The sequence shown here is derived from an EMBL/GenBank/DDBJ whole genome shotgun (WGS) entry which is preliminary data.</text>
</comment>
<keyword evidence="3 6" id="KW-1133">Transmembrane helix</keyword>
<evidence type="ECO:0000259" key="7">
    <source>
        <dbReference type="PROSITE" id="PS50922"/>
    </source>
</evidence>
<comment type="subcellular location">
    <subcellularLocation>
        <location evidence="1">Membrane</location>
        <topology evidence="1">Multi-pass membrane protein</topology>
    </subcellularLocation>
</comment>
<evidence type="ECO:0000256" key="1">
    <source>
        <dbReference type="ARBA" id="ARBA00004141"/>
    </source>
</evidence>
<dbReference type="Proteomes" id="UP000224634">
    <property type="component" value="Unassembled WGS sequence"/>
</dbReference>
<accession>A0A2B7XP15</accession>
<gene>
    <name evidence="8" type="ORF">AJ80_07349</name>
</gene>
<keyword evidence="4 5" id="KW-0472">Membrane</keyword>
<evidence type="ECO:0000256" key="4">
    <source>
        <dbReference type="ARBA" id="ARBA00023136"/>
    </source>
</evidence>
<dbReference type="EMBL" id="PDNA01000140">
    <property type="protein sequence ID" value="PGH10906.1"/>
    <property type="molecule type" value="Genomic_DNA"/>
</dbReference>
<proteinExistence type="predicted"/>
<dbReference type="PANTHER" id="PTHR13439:SF0">
    <property type="entry name" value="TOPOISOMERASE I DAMAGE AFFECTED PROTEIN 4"/>
    <property type="match status" value="1"/>
</dbReference>
<evidence type="ECO:0000256" key="6">
    <source>
        <dbReference type="SAM" id="Phobius"/>
    </source>
</evidence>
<feature type="transmembrane region" description="Helical" evidence="6">
    <location>
        <begin position="281"/>
        <end position="305"/>
    </location>
</feature>